<evidence type="ECO:0000256" key="1">
    <source>
        <dbReference type="ARBA" id="ARBA00022443"/>
    </source>
</evidence>
<protein>
    <submittedName>
        <fullName evidence="6">Beta-Pak interactive eXchange factor Src-like 3 domain protein</fullName>
    </submittedName>
</protein>
<proteinExistence type="predicted"/>
<reference evidence="7" key="1">
    <citation type="journal article" date="2006" name="PLoS Biol.">
        <title>Macronuclear genome sequence of the ciliate Tetrahymena thermophila, a model eukaryote.</title>
        <authorList>
            <person name="Eisen J.A."/>
            <person name="Coyne R.S."/>
            <person name="Wu M."/>
            <person name="Wu D."/>
            <person name="Thiagarajan M."/>
            <person name="Wortman J.R."/>
            <person name="Badger J.H."/>
            <person name="Ren Q."/>
            <person name="Amedeo P."/>
            <person name="Jones K.M."/>
            <person name="Tallon L.J."/>
            <person name="Delcher A.L."/>
            <person name="Salzberg S.L."/>
            <person name="Silva J.C."/>
            <person name="Haas B.J."/>
            <person name="Majoros W.H."/>
            <person name="Farzad M."/>
            <person name="Carlton J.M."/>
            <person name="Smith R.K. Jr."/>
            <person name="Garg J."/>
            <person name="Pearlman R.E."/>
            <person name="Karrer K.M."/>
            <person name="Sun L."/>
            <person name="Manning G."/>
            <person name="Elde N.C."/>
            <person name="Turkewitz A.P."/>
            <person name="Asai D.J."/>
            <person name="Wilkes D.E."/>
            <person name="Wang Y."/>
            <person name="Cai H."/>
            <person name="Collins K."/>
            <person name="Stewart B.A."/>
            <person name="Lee S.R."/>
            <person name="Wilamowska K."/>
            <person name="Weinberg Z."/>
            <person name="Ruzzo W.L."/>
            <person name="Wloga D."/>
            <person name="Gaertig J."/>
            <person name="Frankel J."/>
            <person name="Tsao C.-C."/>
            <person name="Gorovsky M.A."/>
            <person name="Keeling P.J."/>
            <person name="Waller R.F."/>
            <person name="Patron N.J."/>
            <person name="Cherry J.M."/>
            <person name="Stover N.A."/>
            <person name="Krieger C.J."/>
            <person name="del Toro C."/>
            <person name="Ryder H.F."/>
            <person name="Williamson S.C."/>
            <person name="Barbeau R.A."/>
            <person name="Hamilton E.P."/>
            <person name="Orias E."/>
        </authorList>
    </citation>
    <scope>NUCLEOTIDE SEQUENCE [LARGE SCALE GENOMIC DNA]</scope>
    <source>
        <strain evidence="7">SB210</strain>
    </source>
</reference>
<organism evidence="6 7">
    <name type="scientific">Tetrahymena thermophila (strain SB210)</name>
    <dbReference type="NCBI Taxonomy" id="312017"/>
    <lineage>
        <taxon>Eukaryota</taxon>
        <taxon>Sar</taxon>
        <taxon>Alveolata</taxon>
        <taxon>Ciliophora</taxon>
        <taxon>Intramacronucleata</taxon>
        <taxon>Oligohymenophorea</taxon>
        <taxon>Hymenostomatida</taxon>
        <taxon>Tetrahymenina</taxon>
        <taxon>Tetrahymenidae</taxon>
        <taxon>Tetrahymena</taxon>
    </lineage>
</organism>
<dbReference type="Proteomes" id="UP000009168">
    <property type="component" value="Unassembled WGS sequence"/>
</dbReference>
<dbReference type="PANTHER" id="PTHR45929:SF3">
    <property type="entry name" value="JAK PATHWAY SIGNAL TRANSDUCTION ADAPTOR MOLECULE"/>
    <property type="match status" value="1"/>
</dbReference>
<feature type="coiled-coil region" evidence="3">
    <location>
        <begin position="348"/>
        <end position="414"/>
    </location>
</feature>
<evidence type="ECO:0000256" key="2">
    <source>
        <dbReference type="PROSITE-ProRule" id="PRU00192"/>
    </source>
</evidence>
<dbReference type="SMART" id="SM00326">
    <property type="entry name" value="SH3"/>
    <property type="match status" value="1"/>
</dbReference>
<accession>I7MJK5</accession>
<gene>
    <name evidence="6" type="ORF">TTHERM_00688380</name>
</gene>
<dbReference type="eggNOG" id="KOG0028">
    <property type="taxonomic scope" value="Eukaryota"/>
</dbReference>
<keyword evidence="1 2" id="KW-0728">SH3 domain</keyword>
<dbReference type="OrthoDB" id="10255964at2759"/>
<dbReference type="SUPFAM" id="SSF50044">
    <property type="entry name" value="SH3-domain"/>
    <property type="match status" value="1"/>
</dbReference>
<dbReference type="Gene3D" id="2.30.30.40">
    <property type="entry name" value="SH3 Domains"/>
    <property type="match status" value="1"/>
</dbReference>
<evidence type="ECO:0000313" key="6">
    <source>
        <dbReference type="EMBL" id="EAS06698.2"/>
    </source>
</evidence>
<name>I7MJK5_TETTS</name>
<dbReference type="eggNOG" id="KOG2546">
    <property type="taxonomic scope" value="Eukaryota"/>
</dbReference>
<dbReference type="AlphaFoldDB" id="I7MJK5"/>
<dbReference type="Pfam" id="PF00018">
    <property type="entry name" value="SH3_1"/>
    <property type="match status" value="1"/>
</dbReference>
<evidence type="ECO:0000256" key="4">
    <source>
        <dbReference type="SAM" id="MobiDB-lite"/>
    </source>
</evidence>
<dbReference type="GeneID" id="7843989"/>
<feature type="domain" description="SH3" evidence="5">
    <location>
        <begin position="941"/>
        <end position="1001"/>
    </location>
</feature>
<dbReference type="RefSeq" id="XP_001026940.2">
    <property type="nucleotide sequence ID" value="XM_001026940.2"/>
</dbReference>
<evidence type="ECO:0000256" key="3">
    <source>
        <dbReference type="SAM" id="Coils"/>
    </source>
</evidence>
<dbReference type="EMBL" id="GG662260">
    <property type="protein sequence ID" value="EAS06698.2"/>
    <property type="molecule type" value="Genomic_DNA"/>
</dbReference>
<keyword evidence="7" id="KW-1185">Reference proteome</keyword>
<dbReference type="STRING" id="312017.I7MJK5"/>
<sequence length="1002" mass="115541">MNQTRQKLNTVVNRSGSVNNRSVGLGYSQKYQPQFTNQNYLEQQAKKKKQSSSILGTNNAYNAVNTSHDGNKKPKYINVKNSIDTTSFNINSNGNIINDISQNQENSNLSTKNLPTSFKAYLTQNSQNIQIADQYPTSTTSSKQHGLPQKPNNTINTHQFFNQSSQLISNNFQSSNQHDNSIVVHTNNDSPSPVKIMPSKIFNRQSLNLGNNSNATLRQSIETRISYNKQNQSFDRSSFHLTPSNGNGNQGSNNNSFNQVKQQQQLLQQNIHLINKDASNRNTNQQNSQNNMQSTIQNNTSINLMSLTLPRNSSGSSKDGENKSNQNIKVVEDIIDTILFQQTESQQIQNLIEQNKNLLATQQALGAEIQNLSNKVQQYEKEIEKLKETIIQEREESKQQLKEKINEMRNFQQLIQMQTNSYQMEDELKQLIVNIFEVAFISKSYETKEQQQPLFETQNIFFNLLQAKLKDLMQKINPFVVNMNMQNLLTEHGNQIRTELDLHIMKMKTSNILRNSDQLISPKGVLKALSSIHQKKNSSLDTTNNSNSFNFGKAHSRHISANSNSNDYGAKNYLSMESASGLEKENNQNLCNLLPIGQQTFSQQDFEQNNNSNIANTNGQFLQYLSPPQFQEEDQNKFKNNQSSFSFQIQAKPTHIEQQVTNQQQNQQFQNFETLSAIQPQNQGGFYQQQLSGDNFNNFSLVQQNNQQPTQNYYDNLNKQNMHGGNFIQMNNQIISNNQPLNQNLQEIIQIHQQNQQKLQLNSSNPHQKCQSQQFFQIQEMKENDKNTNIFKQEAKINNNRHHSNPPTLNSFNYNQNINKKQSINIQQYQQEYSKNENIDSNQKVDKEIEISKLSPCFNSSQENSKRSLYQSNAHNSLKKINKQIHGKERMSQILFQNDDKHPNISYDAMRRVKTEADDQANLDEDYEFNYSEHSLFTSKPSTNLVVAKYEYKRRNENELSFSQGDQIQVIQKNKKKGWWYGICKNQTGYFPCNYVETIQME</sequence>
<dbReference type="PANTHER" id="PTHR45929">
    <property type="entry name" value="JAK PATHWAY SIGNAL TRANSDUCTION ADAPTOR MOLECULE"/>
    <property type="match status" value="1"/>
</dbReference>
<evidence type="ECO:0000313" key="7">
    <source>
        <dbReference type="Proteomes" id="UP000009168"/>
    </source>
</evidence>
<keyword evidence="3" id="KW-0175">Coiled coil</keyword>
<dbReference type="PROSITE" id="PS50002">
    <property type="entry name" value="SH3"/>
    <property type="match status" value="1"/>
</dbReference>
<dbReference type="InterPro" id="IPR050670">
    <property type="entry name" value="STAM"/>
</dbReference>
<dbReference type="InterPro" id="IPR001452">
    <property type="entry name" value="SH3_domain"/>
</dbReference>
<feature type="region of interest" description="Disordered" evidence="4">
    <location>
        <begin position="235"/>
        <end position="256"/>
    </location>
</feature>
<feature type="compositionally biased region" description="Low complexity" evidence="4">
    <location>
        <begin position="244"/>
        <end position="256"/>
    </location>
</feature>
<dbReference type="InParanoid" id="I7MJK5"/>
<evidence type="ECO:0000259" key="5">
    <source>
        <dbReference type="PROSITE" id="PS50002"/>
    </source>
</evidence>
<dbReference type="PRINTS" id="PR00452">
    <property type="entry name" value="SH3DOMAIN"/>
</dbReference>
<dbReference type="KEGG" id="tet:TTHERM_00688380"/>
<dbReference type="InterPro" id="IPR036028">
    <property type="entry name" value="SH3-like_dom_sf"/>
</dbReference>